<feature type="region of interest" description="Disordered" evidence="1">
    <location>
        <begin position="199"/>
        <end position="224"/>
    </location>
</feature>
<organism evidence="2 3">
    <name type="scientific">Aristolochia fimbriata</name>
    <name type="common">White veined hardy Dutchman's pipe vine</name>
    <dbReference type="NCBI Taxonomy" id="158543"/>
    <lineage>
        <taxon>Eukaryota</taxon>
        <taxon>Viridiplantae</taxon>
        <taxon>Streptophyta</taxon>
        <taxon>Embryophyta</taxon>
        <taxon>Tracheophyta</taxon>
        <taxon>Spermatophyta</taxon>
        <taxon>Magnoliopsida</taxon>
        <taxon>Magnoliidae</taxon>
        <taxon>Piperales</taxon>
        <taxon>Aristolochiaceae</taxon>
        <taxon>Aristolochia</taxon>
    </lineage>
</organism>
<evidence type="ECO:0000313" key="2">
    <source>
        <dbReference type="EMBL" id="KAG9456875.1"/>
    </source>
</evidence>
<dbReference type="AlphaFoldDB" id="A0AAV7F6Q8"/>
<dbReference type="EMBL" id="JAINDJ010000002">
    <property type="protein sequence ID" value="KAG9456875.1"/>
    <property type="molecule type" value="Genomic_DNA"/>
</dbReference>
<proteinExistence type="predicted"/>
<evidence type="ECO:0000313" key="3">
    <source>
        <dbReference type="Proteomes" id="UP000825729"/>
    </source>
</evidence>
<keyword evidence="3" id="KW-1185">Reference proteome</keyword>
<gene>
    <name evidence="2" type="ORF">H6P81_001383</name>
</gene>
<protein>
    <submittedName>
        <fullName evidence="2">Uncharacterized protein</fullName>
    </submittedName>
</protein>
<name>A0AAV7F6Q8_ARIFI</name>
<accession>A0AAV7F6Q8</accession>
<sequence>MGKGTRPTEGALTRITAKDHKIINSRHYHRFHEWGEFTATGDSADSRRTLGMTIWSRRRRLTSHDFTAYNILRHLTVVILKNSFHEFVSSLTLSPGRMGWVPGGGFAFHVMFERSSSESAGFGAKVAVTLGGSCTGCYPSTPFNARLSPPAVASQRVVAHVDQVPLLPMRARQRGSGSGVAHDAKMELPLSPLGNVCSVTESPGRHSPNPHPFFALSNLSPSPY</sequence>
<reference evidence="2 3" key="1">
    <citation type="submission" date="2021-07" db="EMBL/GenBank/DDBJ databases">
        <title>The Aristolochia fimbriata genome: insights into angiosperm evolution, floral development and chemical biosynthesis.</title>
        <authorList>
            <person name="Jiao Y."/>
        </authorList>
    </citation>
    <scope>NUCLEOTIDE SEQUENCE [LARGE SCALE GENOMIC DNA]</scope>
    <source>
        <strain evidence="2">IBCAS-2021</strain>
        <tissue evidence="2">Leaf</tissue>
    </source>
</reference>
<dbReference type="Proteomes" id="UP000825729">
    <property type="component" value="Unassembled WGS sequence"/>
</dbReference>
<evidence type="ECO:0000256" key="1">
    <source>
        <dbReference type="SAM" id="MobiDB-lite"/>
    </source>
</evidence>
<comment type="caution">
    <text evidence="2">The sequence shown here is derived from an EMBL/GenBank/DDBJ whole genome shotgun (WGS) entry which is preliminary data.</text>
</comment>